<dbReference type="SMART" id="SM00267">
    <property type="entry name" value="GGDEF"/>
    <property type="match status" value="1"/>
</dbReference>
<dbReference type="Gene3D" id="3.30.70.270">
    <property type="match status" value="1"/>
</dbReference>
<name>A0A2W4WBW9_9CYAN</name>
<dbReference type="SUPFAM" id="SSF55073">
    <property type="entry name" value="Nucleotide cyclase"/>
    <property type="match status" value="1"/>
</dbReference>
<dbReference type="Gene3D" id="3.30.450.20">
    <property type="entry name" value="PAS domain"/>
    <property type="match status" value="1"/>
</dbReference>
<dbReference type="NCBIfam" id="TIGR00254">
    <property type="entry name" value="GGDEF"/>
    <property type="match status" value="1"/>
</dbReference>
<dbReference type="InterPro" id="IPR000700">
    <property type="entry name" value="PAS-assoc_C"/>
</dbReference>
<dbReference type="NCBIfam" id="TIGR00229">
    <property type="entry name" value="sensory_box"/>
    <property type="match status" value="1"/>
</dbReference>
<dbReference type="CDD" id="cd00130">
    <property type="entry name" value="PAS"/>
    <property type="match status" value="1"/>
</dbReference>
<gene>
    <name evidence="4" type="ORF">DCF17_08320</name>
</gene>
<dbReference type="PROSITE" id="PS50113">
    <property type="entry name" value="PAC"/>
    <property type="match status" value="1"/>
</dbReference>
<feature type="domain" description="PAS" evidence="1">
    <location>
        <begin position="70"/>
        <end position="135"/>
    </location>
</feature>
<dbReference type="SMART" id="SM00091">
    <property type="entry name" value="PAS"/>
    <property type="match status" value="1"/>
</dbReference>
<dbReference type="PANTHER" id="PTHR46663:SF2">
    <property type="entry name" value="GGDEF DOMAIN-CONTAINING PROTEIN"/>
    <property type="match status" value="1"/>
</dbReference>
<evidence type="ECO:0000313" key="5">
    <source>
        <dbReference type="Proteomes" id="UP000249081"/>
    </source>
</evidence>
<organism evidence="4 5">
    <name type="scientific">Shackletoniella antarctica</name>
    <dbReference type="NCBI Taxonomy" id="268115"/>
    <lineage>
        <taxon>Bacteria</taxon>
        <taxon>Bacillati</taxon>
        <taxon>Cyanobacteriota</taxon>
        <taxon>Cyanophyceae</taxon>
        <taxon>Oculatellales</taxon>
        <taxon>Oculatellaceae</taxon>
        <taxon>Shackletoniella</taxon>
    </lineage>
</organism>
<dbReference type="InterPro" id="IPR000014">
    <property type="entry name" value="PAS"/>
</dbReference>
<proteinExistence type="predicted"/>
<dbReference type="CDD" id="cd01949">
    <property type="entry name" value="GGDEF"/>
    <property type="match status" value="1"/>
</dbReference>
<dbReference type="InterPro" id="IPR043128">
    <property type="entry name" value="Rev_trsase/Diguanyl_cyclase"/>
</dbReference>
<evidence type="ECO:0000259" key="1">
    <source>
        <dbReference type="PROSITE" id="PS50112"/>
    </source>
</evidence>
<sequence length="395" mass="44554">MDLFPQIEAVYQRVTRLRQRATEAWLQPPEIVDEAFGELYGVLEELGTAQEERQHQNQALLDMQQTLQQERQRYQDLFNLAPDGYLVLDRQGLIQSANRAVAELLNVPQATLPHKPLAPFVAPSDRPKFYQKLQQLGDLVAEAEPVPPDWQVELCPRHGPPLIVAITLAAMQGRDDTEVSWLWLLRDITQQKQTEALIHRQAFYDALTGLPNRALFDDRLPQALDRAHRHQDQLAVVFLDLDRFKLINDSLGHGVGDVVLRVVGERLQSCLRSQDTLARWGGDEFTLILHPVESAAAVAQTCDRILASLAPPMVINGHHLQVSLSFGIALFPQDSDDPETLVRYADIALYQAKTQDCGYWFYNSAIDLHCRGDHPHTQLNVAAPPSTARQKNLCP</sequence>
<dbReference type="InterPro" id="IPR000160">
    <property type="entry name" value="GGDEF_dom"/>
</dbReference>
<dbReference type="SUPFAM" id="SSF55785">
    <property type="entry name" value="PYP-like sensor domain (PAS domain)"/>
    <property type="match status" value="1"/>
</dbReference>
<dbReference type="FunFam" id="3.30.70.270:FF:000001">
    <property type="entry name" value="Diguanylate cyclase domain protein"/>
    <property type="match status" value="1"/>
</dbReference>
<dbReference type="AlphaFoldDB" id="A0A2W4WBW9"/>
<reference evidence="4 5" key="2">
    <citation type="submission" date="2018-06" db="EMBL/GenBank/DDBJ databases">
        <title>Metagenomic assembly of (sub)arctic Cyanobacteria and their associated microbiome from non-axenic cultures.</title>
        <authorList>
            <person name="Baurain D."/>
        </authorList>
    </citation>
    <scope>NUCLEOTIDE SEQUENCE [LARGE SCALE GENOMIC DNA]</scope>
    <source>
        <strain evidence="4">ULC041bin1</strain>
    </source>
</reference>
<feature type="domain" description="GGDEF" evidence="3">
    <location>
        <begin position="232"/>
        <end position="365"/>
    </location>
</feature>
<evidence type="ECO:0000313" key="4">
    <source>
        <dbReference type="EMBL" id="PZO42544.1"/>
    </source>
</evidence>
<reference evidence="5" key="1">
    <citation type="submission" date="2018-04" db="EMBL/GenBank/DDBJ databases">
        <authorList>
            <person name="Cornet L."/>
        </authorList>
    </citation>
    <scope>NUCLEOTIDE SEQUENCE [LARGE SCALE GENOMIC DNA]</scope>
</reference>
<protein>
    <recommendedName>
        <fullName evidence="6">Diguanylate cyclase</fullName>
    </recommendedName>
</protein>
<dbReference type="InterPro" id="IPR013767">
    <property type="entry name" value="PAS_fold"/>
</dbReference>
<evidence type="ECO:0000259" key="3">
    <source>
        <dbReference type="PROSITE" id="PS50887"/>
    </source>
</evidence>
<dbReference type="EMBL" id="QBMN01000045">
    <property type="protein sequence ID" value="PZO42544.1"/>
    <property type="molecule type" value="Genomic_DNA"/>
</dbReference>
<evidence type="ECO:0008006" key="6">
    <source>
        <dbReference type="Google" id="ProtNLM"/>
    </source>
</evidence>
<dbReference type="Pfam" id="PF00989">
    <property type="entry name" value="PAS"/>
    <property type="match status" value="1"/>
</dbReference>
<evidence type="ECO:0000259" key="2">
    <source>
        <dbReference type="PROSITE" id="PS50113"/>
    </source>
</evidence>
<dbReference type="PANTHER" id="PTHR46663">
    <property type="entry name" value="DIGUANYLATE CYCLASE DGCT-RELATED"/>
    <property type="match status" value="1"/>
</dbReference>
<dbReference type="InterPro" id="IPR035965">
    <property type="entry name" value="PAS-like_dom_sf"/>
</dbReference>
<dbReference type="PROSITE" id="PS50887">
    <property type="entry name" value="GGDEF"/>
    <property type="match status" value="1"/>
</dbReference>
<dbReference type="InterPro" id="IPR052163">
    <property type="entry name" value="DGC-Regulatory_Protein"/>
</dbReference>
<dbReference type="Proteomes" id="UP000249081">
    <property type="component" value="Unassembled WGS sequence"/>
</dbReference>
<dbReference type="GO" id="GO:0006355">
    <property type="term" value="P:regulation of DNA-templated transcription"/>
    <property type="evidence" value="ECO:0007669"/>
    <property type="project" value="InterPro"/>
</dbReference>
<dbReference type="InterPro" id="IPR029787">
    <property type="entry name" value="Nucleotide_cyclase"/>
</dbReference>
<dbReference type="Pfam" id="PF00990">
    <property type="entry name" value="GGDEF"/>
    <property type="match status" value="1"/>
</dbReference>
<feature type="domain" description="PAC" evidence="2">
    <location>
        <begin position="148"/>
        <end position="200"/>
    </location>
</feature>
<dbReference type="PROSITE" id="PS50112">
    <property type="entry name" value="PAS"/>
    <property type="match status" value="1"/>
</dbReference>
<accession>A0A2W4WBW9</accession>
<comment type="caution">
    <text evidence="4">The sequence shown here is derived from an EMBL/GenBank/DDBJ whole genome shotgun (WGS) entry which is preliminary data.</text>
</comment>